<dbReference type="SMART" id="SM00332">
    <property type="entry name" value="PP2Cc"/>
    <property type="match status" value="1"/>
</dbReference>
<evidence type="ECO:0000259" key="8">
    <source>
        <dbReference type="PROSITE" id="PS51746"/>
    </source>
</evidence>
<proteinExistence type="predicted"/>
<keyword evidence="4 9" id="KW-0418">Kinase</keyword>
<dbReference type="SMART" id="SM00331">
    <property type="entry name" value="PP2C_SIG"/>
    <property type="match status" value="1"/>
</dbReference>
<dbReference type="SUPFAM" id="SSF56112">
    <property type="entry name" value="Protein kinase-like (PK-like)"/>
    <property type="match status" value="1"/>
</dbReference>
<dbReference type="SUPFAM" id="SSF81606">
    <property type="entry name" value="PP2C-like"/>
    <property type="match status" value="1"/>
</dbReference>
<dbReference type="CDD" id="cd14014">
    <property type="entry name" value="STKc_PknB_like"/>
    <property type="match status" value="1"/>
</dbReference>
<dbReference type="CDD" id="cd00143">
    <property type="entry name" value="PP2Cc"/>
    <property type="match status" value="1"/>
</dbReference>
<keyword evidence="2" id="KW-0808">Transferase</keyword>
<evidence type="ECO:0000256" key="6">
    <source>
        <dbReference type="SAM" id="Phobius"/>
    </source>
</evidence>
<feature type="domain" description="Protein kinase" evidence="7">
    <location>
        <begin position="263"/>
        <end position="521"/>
    </location>
</feature>
<dbReference type="Pfam" id="PF13672">
    <property type="entry name" value="PP2C_2"/>
    <property type="match status" value="1"/>
</dbReference>
<dbReference type="PROSITE" id="PS00108">
    <property type="entry name" value="PROTEIN_KINASE_ST"/>
    <property type="match status" value="1"/>
</dbReference>
<dbReference type="Gene3D" id="3.60.40.10">
    <property type="entry name" value="PPM-type phosphatase domain"/>
    <property type="match status" value="1"/>
</dbReference>
<dbReference type="PROSITE" id="PS50011">
    <property type="entry name" value="PROTEIN_KINASE_DOM"/>
    <property type="match status" value="1"/>
</dbReference>
<dbReference type="PROSITE" id="PS51746">
    <property type="entry name" value="PPM_2"/>
    <property type="match status" value="1"/>
</dbReference>
<evidence type="ECO:0000256" key="2">
    <source>
        <dbReference type="ARBA" id="ARBA00022679"/>
    </source>
</evidence>
<dbReference type="InterPro" id="IPR036457">
    <property type="entry name" value="PPM-type-like_dom_sf"/>
</dbReference>
<keyword evidence="3" id="KW-0547">Nucleotide-binding</keyword>
<dbReference type="AlphaFoldDB" id="A0A3B0RSM8"/>
<gene>
    <name evidence="9" type="ORF">MNBD_ALPHA02-2524</name>
</gene>
<dbReference type="GO" id="GO:0005524">
    <property type="term" value="F:ATP binding"/>
    <property type="evidence" value="ECO:0007669"/>
    <property type="project" value="UniProtKB-KW"/>
</dbReference>
<evidence type="ECO:0000256" key="5">
    <source>
        <dbReference type="ARBA" id="ARBA00022840"/>
    </source>
</evidence>
<dbReference type="GO" id="GO:0004674">
    <property type="term" value="F:protein serine/threonine kinase activity"/>
    <property type="evidence" value="ECO:0007669"/>
    <property type="project" value="UniProtKB-KW"/>
</dbReference>
<keyword evidence="1 9" id="KW-0723">Serine/threonine-protein kinase</keyword>
<dbReference type="SMART" id="SM00220">
    <property type="entry name" value="S_TKc"/>
    <property type="match status" value="1"/>
</dbReference>
<keyword evidence="6" id="KW-0812">Transmembrane</keyword>
<reference evidence="9" key="1">
    <citation type="submission" date="2018-06" db="EMBL/GenBank/DDBJ databases">
        <authorList>
            <person name="Zhirakovskaya E."/>
        </authorList>
    </citation>
    <scope>NUCLEOTIDE SEQUENCE</scope>
</reference>
<dbReference type="Pfam" id="PF00069">
    <property type="entry name" value="Pkinase"/>
    <property type="match status" value="1"/>
</dbReference>
<evidence type="ECO:0000259" key="7">
    <source>
        <dbReference type="PROSITE" id="PS50011"/>
    </source>
</evidence>
<dbReference type="Gene3D" id="3.30.200.20">
    <property type="entry name" value="Phosphorylase Kinase, domain 1"/>
    <property type="match status" value="1"/>
</dbReference>
<accession>A0A3B0RSM8</accession>
<dbReference type="InterPro" id="IPR008271">
    <property type="entry name" value="Ser/Thr_kinase_AS"/>
</dbReference>
<organism evidence="9">
    <name type="scientific">hydrothermal vent metagenome</name>
    <dbReference type="NCBI Taxonomy" id="652676"/>
    <lineage>
        <taxon>unclassified sequences</taxon>
        <taxon>metagenomes</taxon>
        <taxon>ecological metagenomes</taxon>
    </lineage>
</organism>
<dbReference type="InterPro" id="IPR001932">
    <property type="entry name" value="PPM-type_phosphatase-like_dom"/>
</dbReference>
<dbReference type="EMBL" id="UOED01000068">
    <property type="protein sequence ID" value="VAV91496.1"/>
    <property type="molecule type" value="Genomic_DNA"/>
</dbReference>
<evidence type="ECO:0000256" key="1">
    <source>
        <dbReference type="ARBA" id="ARBA00022527"/>
    </source>
</evidence>
<evidence type="ECO:0000256" key="4">
    <source>
        <dbReference type="ARBA" id="ARBA00022777"/>
    </source>
</evidence>
<dbReference type="InterPro" id="IPR011009">
    <property type="entry name" value="Kinase-like_dom_sf"/>
</dbReference>
<feature type="transmembrane region" description="Helical" evidence="6">
    <location>
        <begin position="542"/>
        <end position="561"/>
    </location>
</feature>
<dbReference type="Gene3D" id="1.10.510.10">
    <property type="entry name" value="Transferase(Phosphotransferase) domain 1"/>
    <property type="match status" value="1"/>
</dbReference>
<evidence type="ECO:0000313" key="9">
    <source>
        <dbReference type="EMBL" id="VAV91496.1"/>
    </source>
</evidence>
<keyword evidence="6" id="KW-1133">Transmembrane helix</keyword>
<dbReference type="PANTHER" id="PTHR24351">
    <property type="entry name" value="RIBOSOMAL PROTEIN S6 KINASE"/>
    <property type="match status" value="1"/>
</dbReference>
<sequence>MTQITIGAFSDKGVKQDNEDSYGVLLPEKAQAFTKGIAVAIADGMSGCPAAKEASETCVKCLLQDYFSTPDSWSVKKSASKILLATNSWMFGQGQNIYETGPGMVSTLSAMVLKSASAHIFHVGDSRISLFRDGNIQNLTMDHRYGRSHYLTRAMGTEKNLQIDYRVVDILREDVFILTTDGVHDFITTSDIKALITQNKDDLDRTTRLICEKALAGGSDDNLTCQIIRIEDISDFQEKQHLTAGNRLPFPPPLDSGMVLGGYRVLRELHANARSQVYLAEGTERGDLVALKTPSQNFDDDGRYMELFLREEWIGCQIKSPHILHIIPPREGRKFLYYVTEYIDGQTLREWITDHPAPDMAIVRDILRQLIRGLRSLHRLDMVHRDLKPENIMIDKAGTVKIIDFGSVKVASIAEAEDLNRQQIPAGAVDYTAPEYLLYADGGRLSDLYALGVVIYEMLTQSLPYGTGFSNMRQIRQLEYIPATQVKPDIPPWVDTVLKKAVQKDPRERYQSFSEFERDFTVPPAQEGKQNFSPLLEKNPLLFWRTLSFLLALLLVISLLWENN</sequence>
<dbReference type="InterPro" id="IPR000719">
    <property type="entry name" value="Prot_kinase_dom"/>
</dbReference>
<name>A0A3B0RSM8_9ZZZZ</name>
<evidence type="ECO:0000256" key="3">
    <source>
        <dbReference type="ARBA" id="ARBA00022741"/>
    </source>
</evidence>
<protein>
    <submittedName>
        <fullName evidence="9">Serine/threonine protein kinase</fullName>
    </submittedName>
</protein>
<feature type="domain" description="PPM-type phosphatase" evidence="8">
    <location>
        <begin position="5"/>
        <end position="230"/>
    </location>
</feature>
<keyword evidence="6" id="KW-0472">Membrane</keyword>
<keyword evidence="5" id="KW-0067">ATP-binding</keyword>